<name>A0A9P4HTT9_9PEZI</name>
<evidence type="ECO:0000256" key="1">
    <source>
        <dbReference type="SAM" id="MobiDB-lite"/>
    </source>
</evidence>
<keyword evidence="3" id="KW-1185">Reference proteome</keyword>
<comment type="caution">
    <text evidence="2">The sequence shown here is derived from an EMBL/GenBank/DDBJ whole genome shotgun (WGS) entry which is preliminary data.</text>
</comment>
<dbReference type="EMBL" id="ML978718">
    <property type="protein sequence ID" value="KAF2087909.1"/>
    <property type="molecule type" value="Genomic_DNA"/>
</dbReference>
<feature type="compositionally biased region" description="Basic residues" evidence="1">
    <location>
        <begin position="44"/>
        <end position="53"/>
    </location>
</feature>
<dbReference type="AlphaFoldDB" id="A0A9P4HTT9"/>
<reference evidence="2" key="1">
    <citation type="journal article" date="2020" name="Stud. Mycol.">
        <title>101 Dothideomycetes genomes: a test case for predicting lifestyles and emergence of pathogens.</title>
        <authorList>
            <person name="Haridas S."/>
            <person name="Albert R."/>
            <person name="Binder M."/>
            <person name="Bloem J."/>
            <person name="Labutti K."/>
            <person name="Salamov A."/>
            <person name="Andreopoulos B."/>
            <person name="Baker S."/>
            <person name="Barry K."/>
            <person name="Bills G."/>
            <person name="Bluhm B."/>
            <person name="Cannon C."/>
            <person name="Castanera R."/>
            <person name="Culley D."/>
            <person name="Daum C."/>
            <person name="Ezra D."/>
            <person name="Gonzalez J."/>
            <person name="Henrissat B."/>
            <person name="Kuo A."/>
            <person name="Liang C."/>
            <person name="Lipzen A."/>
            <person name="Lutzoni F."/>
            <person name="Magnuson J."/>
            <person name="Mondo S."/>
            <person name="Nolan M."/>
            <person name="Ohm R."/>
            <person name="Pangilinan J."/>
            <person name="Park H.-J."/>
            <person name="Ramirez L."/>
            <person name="Alfaro M."/>
            <person name="Sun H."/>
            <person name="Tritt A."/>
            <person name="Yoshinaga Y."/>
            <person name="Zwiers L.-H."/>
            <person name="Turgeon B."/>
            <person name="Goodwin S."/>
            <person name="Spatafora J."/>
            <person name="Crous P."/>
            <person name="Grigoriev I."/>
        </authorList>
    </citation>
    <scope>NUCLEOTIDE SEQUENCE</scope>
    <source>
        <strain evidence="2">CBS 121410</strain>
    </source>
</reference>
<evidence type="ECO:0000313" key="2">
    <source>
        <dbReference type="EMBL" id="KAF2087909.1"/>
    </source>
</evidence>
<accession>A0A9P4HTT9</accession>
<proteinExistence type="predicted"/>
<dbReference type="OrthoDB" id="5387995at2759"/>
<sequence length="266" mass="29447">MALKFDIRFTGDTDNCLSSIFTFHASTSVFPIIIQKSYHTNSPLRRRKRKRTNHSSITTSGPITKKRRLRHHLITSRLSHPYAVPTTHIANRSTSSNSKVALWTRYKHVSLGRALLRKAAILNCVQHSVAKTIGSTPNMAAARCGEIEMLRKKGVRMALLAEARGSLEAVNSTRPIGARGQNWVPSTDMLATSSDLEGVEVTRVLPSPLGLSNYDALDAEEDGLSGEFVEQDDRRDNDQDGLDLGMGVSPEKLFVSEYDRLDDQDG</sequence>
<evidence type="ECO:0000313" key="3">
    <source>
        <dbReference type="Proteomes" id="UP000799776"/>
    </source>
</evidence>
<gene>
    <name evidence="2" type="ORF">K490DRAFT_56483</name>
</gene>
<feature type="region of interest" description="Disordered" evidence="1">
    <location>
        <begin position="226"/>
        <end position="249"/>
    </location>
</feature>
<protein>
    <submittedName>
        <fullName evidence="2">Uncharacterized protein</fullName>
    </submittedName>
</protein>
<feature type="region of interest" description="Disordered" evidence="1">
    <location>
        <begin position="41"/>
        <end position="63"/>
    </location>
</feature>
<dbReference type="Proteomes" id="UP000799776">
    <property type="component" value="Unassembled WGS sequence"/>
</dbReference>
<organism evidence="2 3">
    <name type="scientific">Saccharata proteae CBS 121410</name>
    <dbReference type="NCBI Taxonomy" id="1314787"/>
    <lineage>
        <taxon>Eukaryota</taxon>
        <taxon>Fungi</taxon>
        <taxon>Dikarya</taxon>
        <taxon>Ascomycota</taxon>
        <taxon>Pezizomycotina</taxon>
        <taxon>Dothideomycetes</taxon>
        <taxon>Dothideomycetes incertae sedis</taxon>
        <taxon>Botryosphaeriales</taxon>
        <taxon>Saccharataceae</taxon>
        <taxon>Saccharata</taxon>
    </lineage>
</organism>